<feature type="transmembrane region" description="Helical" evidence="8">
    <location>
        <begin position="186"/>
        <end position="204"/>
    </location>
</feature>
<feature type="transmembrane region" description="Helical" evidence="8">
    <location>
        <begin position="145"/>
        <end position="166"/>
    </location>
</feature>
<organism evidence="9 10">
    <name type="scientific">Anaerobacillus alkaliphilus</name>
    <dbReference type="NCBI Taxonomy" id="1548597"/>
    <lineage>
        <taxon>Bacteria</taxon>
        <taxon>Bacillati</taxon>
        <taxon>Bacillota</taxon>
        <taxon>Bacilli</taxon>
        <taxon>Bacillales</taxon>
        <taxon>Bacillaceae</taxon>
        <taxon>Anaerobacillus</taxon>
    </lineage>
</organism>
<comment type="subcellular location">
    <subcellularLocation>
        <location evidence="1">Membrane</location>
        <topology evidence="1">Multi-pass membrane protein</topology>
    </subcellularLocation>
</comment>
<sequence length="368" mass="42305">MKVKIASNEFYTLLILFLLGSSIVVGLNLDTEENAWLVNLLSMVFGVGLFYFYLYLLKYGSWKEFHILLEFVFGRFIGRTVLLLYSLYFLYIGSRVVKDFSFFIRQTLFYEIEQMVISIVFVAIIGYALYLGLEAISRTSQILTLFTFLLLILIIIFSFLSDVIYIENVRPLIDLDSLELKNIDRWITFPYGEIVVFLLLLPLVNNYQKLMKFGWIPIAVSGLILIVFSEIIIAILGAKVSTLYTFPLVKAIEMIEIGGVIQHIEFLSVFAFFFVGFVKVCIFLWASTETFRHTFPFFQRNFIIFLLCTSVLVTTVIIADDLPQHLFIGLNIVPLYIHLPFQFVIPLIMLGILFIKNRKGSSSVNSGS</sequence>
<keyword evidence="5 8" id="KW-0812">Transmembrane</keyword>
<evidence type="ECO:0000256" key="2">
    <source>
        <dbReference type="ARBA" id="ARBA00007998"/>
    </source>
</evidence>
<gene>
    <name evidence="9" type="ORF">DS745_01850</name>
</gene>
<dbReference type="OrthoDB" id="1891864at2"/>
<keyword evidence="7 8" id="KW-0472">Membrane</keyword>
<evidence type="ECO:0000313" key="10">
    <source>
        <dbReference type="Proteomes" id="UP000290649"/>
    </source>
</evidence>
<dbReference type="GO" id="GO:0009847">
    <property type="term" value="P:spore germination"/>
    <property type="evidence" value="ECO:0007669"/>
    <property type="project" value="InterPro"/>
</dbReference>
<feature type="transmembrane region" description="Helical" evidence="8">
    <location>
        <begin position="12"/>
        <end position="29"/>
    </location>
</feature>
<evidence type="ECO:0000256" key="6">
    <source>
        <dbReference type="ARBA" id="ARBA00022989"/>
    </source>
</evidence>
<dbReference type="Proteomes" id="UP000290649">
    <property type="component" value="Unassembled WGS sequence"/>
</dbReference>
<protein>
    <submittedName>
        <fullName evidence="9">Uncharacterized protein</fullName>
    </submittedName>
</protein>
<dbReference type="GO" id="GO:0016020">
    <property type="term" value="C:membrane"/>
    <property type="evidence" value="ECO:0007669"/>
    <property type="project" value="UniProtKB-SubCell"/>
</dbReference>
<keyword evidence="6 8" id="KW-1133">Transmembrane helix</keyword>
<feature type="transmembrane region" description="Helical" evidence="8">
    <location>
        <begin position="68"/>
        <end position="92"/>
    </location>
</feature>
<feature type="transmembrane region" description="Helical" evidence="8">
    <location>
        <begin position="266"/>
        <end position="286"/>
    </location>
</feature>
<dbReference type="RefSeq" id="WP_129076502.1">
    <property type="nucleotide sequence ID" value="NZ_QOUX01000001.1"/>
</dbReference>
<evidence type="ECO:0000256" key="4">
    <source>
        <dbReference type="ARBA" id="ARBA00022544"/>
    </source>
</evidence>
<evidence type="ECO:0000313" key="9">
    <source>
        <dbReference type="EMBL" id="RXJ04153.1"/>
    </source>
</evidence>
<proteinExistence type="inferred from homology"/>
<feature type="transmembrane region" description="Helical" evidence="8">
    <location>
        <begin position="335"/>
        <end position="355"/>
    </location>
</feature>
<dbReference type="PANTHER" id="PTHR34975">
    <property type="entry name" value="SPORE GERMINATION PROTEIN A2"/>
    <property type="match status" value="1"/>
</dbReference>
<evidence type="ECO:0000256" key="7">
    <source>
        <dbReference type="ARBA" id="ARBA00023136"/>
    </source>
</evidence>
<keyword evidence="3" id="KW-0813">Transport</keyword>
<name>A0A4Q0VWQ7_9BACI</name>
<accession>A0A4Q0VWQ7</accession>
<dbReference type="InterPro" id="IPR004761">
    <property type="entry name" value="Spore_GerAB"/>
</dbReference>
<dbReference type="NCBIfam" id="TIGR00912">
    <property type="entry name" value="2A0309"/>
    <property type="match status" value="1"/>
</dbReference>
<feature type="transmembrane region" description="Helical" evidence="8">
    <location>
        <begin position="298"/>
        <end position="319"/>
    </location>
</feature>
<reference evidence="9 10" key="1">
    <citation type="journal article" date="2019" name="Int. J. Syst. Evol. Microbiol.">
        <title>Anaerobacillus alkaliphilus sp. nov., a novel alkaliphilic and moderately halophilic bacterium.</title>
        <authorList>
            <person name="Borsodi A.K."/>
            <person name="Aszalos J.M."/>
            <person name="Bihari P."/>
            <person name="Nagy I."/>
            <person name="Schumann P."/>
            <person name="Sproer C."/>
            <person name="Kovacs A.L."/>
            <person name="Boka K."/>
            <person name="Dobosy P."/>
            <person name="Ovari M."/>
            <person name="Szili-Kovacs T."/>
            <person name="Toth E."/>
        </authorList>
    </citation>
    <scope>NUCLEOTIDE SEQUENCE [LARGE SCALE GENOMIC DNA]</scope>
    <source>
        <strain evidence="9 10">B16-10</strain>
    </source>
</reference>
<comment type="caution">
    <text evidence="9">The sequence shown here is derived from an EMBL/GenBank/DDBJ whole genome shotgun (WGS) entry which is preliminary data.</text>
</comment>
<keyword evidence="4" id="KW-0309">Germination</keyword>
<evidence type="ECO:0000256" key="1">
    <source>
        <dbReference type="ARBA" id="ARBA00004141"/>
    </source>
</evidence>
<evidence type="ECO:0000256" key="5">
    <source>
        <dbReference type="ARBA" id="ARBA00022692"/>
    </source>
</evidence>
<feature type="transmembrane region" description="Helical" evidence="8">
    <location>
        <begin position="35"/>
        <end position="56"/>
    </location>
</feature>
<comment type="similarity">
    <text evidence="2">Belongs to the amino acid-polyamine-organocation (APC) superfamily. Spore germination protein (SGP) (TC 2.A.3.9) family.</text>
</comment>
<dbReference type="Pfam" id="PF03845">
    <property type="entry name" value="Spore_permease"/>
    <property type="match status" value="1"/>
</dbReference>
<feature type="transmembrane region" description="Helical" evidence="8">
    <location>
        <begin position="216"/>
        <end position="238"/>
    </location>
</feature>
<dbReference type="PANTHER" id="PTHR34975:SF2">
    <property type="entry name" value="SPORE GERMINATION PROTEIN A2"/>
    <property type="match status" value="1"/>
</dbReference>
<dbReference type="EMBL" id="QOUX01000001">
    <property type="protein sequence ID" value="RXJ04153.1"/>
    <property type="molecule type" value="Genomic_DNA"/>
</dbReference>
<evidence type="ECO:0000256" key="3">
    <source>
        <dbReference type="ARBA" id="ARBA00022448"/>
    </source>
</evidence>
<keyword evidence="10" id="KW-1185">Reference proteome</keyword>
<feature type="transmembrane region" description="Helical" evidence="8">
    <location>
        <begin position="112"/>
        <end position="133"/>
    </location>
</feature>
<evidence type="ECO:0000256" key="8">
    <source>
        <dbReference type="SAM" id="Phobius"/>
    </source>
</evidence>
<dbReference type="AlphaFoldDB" id="A0A4Q0VWQ7"/>